<dbReference type="InterPro" id="IPR000160">
    <property type="entry name" value="GGDEF_dom"/>
</dbReference>
<keyword evidence="2" id="KW-1133">Transmembrane helix</keyword>
<dbReference type="PROSITE" id="PS50885">
    <property type="entry name" value="HAMP"/>
    <property type="match status" value="1"/>
</dbReference>
<protein>
    <submittedName>
        <fullName evidence="6">EAL domain-containing protein</fullName>
    </submittedName>
</protein>
<dbReference type="PROSITE" id="PS50883">
    <property type="entry name" value="EAL"/>
    <property type="match status" value="1"/>
</dbReference>
<dbReference type="EMBL" id="JADWVN010000026">
    <property type="protein sequence ID" value="MBL7527709.1"/>
    <property type="molecule type" value="Genomic_DNA"/>
</dbReference>
<comment type="caution">
    <text evidence="6">The sequence shown here is derived from an EMBL/GenBank/DDBJ whole genome shotgun (WGS) entry which is preliminary data.</text>
</comment>
<evidence type="ECO:0000313" key="6">
    <source>
        <dbReference type="EMBL" id="MBL7527709.1"/>
    </source>
</evidence>
<feature type="domain" description="HAMP" evidence="4">
    <location>
        <begin position="194"/>
        <end position="246"/>
    </location>
</feature>
<feature type="domain" description="EAL" evidence="3">
    <location>
        <begin position="439"/>
        <end position="690"/>
    </location>
</feature>
<keyword evidence="1" id="KW-0175">Coiled coil</keyword>
<feature type="domain" description="GGDEF" evidence="5">
    <location>
        <begin position="296"/>
        <end position="430"/>
    </location>
</feature>
<dbReference type="NCBIfam" id="TIGR00254">
    <property type="entry name" value="GGDEF"/>
    <property type="match status" value="1"/>
</dbReference>
<dbReference type="Gene3D" id="3.30.70.270">
    <property type="match status" value="1"/>
</dbReference>
<gene>
    <name evidence="6" type="ORF">I5282_14175</name>
</gene>
<dbReference type="InterPro" id="IPR001633">
    <property type="entry name" value="EAL_dom"/>
</dbReference>
<dbReference type="SUPFAM" id="SSF141868">
    <property type="entry name" value="EAL domain-like"/>
    <property type="match status" value="1"/>
</dbReference>
<dbReference type="PANTHER" id="PTHR33121:SF70">
    <property type="entry name" value="SIGNALING PROTEIN YKOW"/>
    <property type="match status" value="1"/>
</dbReference>
<evidence type="ECO:0000259" key="5">
    <source>
        <dbReference type="PROSITE" id="PS50887"/>
    </source>
</evidence>
<organism evidence="6 7">
    <name type="scientific">Legionella bononiensis</name>
    <dbReference type="NCBI Taxonomy" id="2793102"/>
    <lineage>
        <taxon>Bacteria</taxon>
        <taxon>Pseudomonadati</taxon>
        <taxon>Pseudomonadota</taxon>
        <taxon>Gammaproteobacteria</taxon>
        <taxon>Legionellales</taxon>
        <taxon>Legionellaceae</taxon>
        <taxon>Legionella</taxon>
    </lineage>
</organism>
<dbReference type="CDD" id="cd06225">
    <property type="entry name" value="HAMP"/>
    <property type="match status" value="1"/>
</dbReference>
<dbReference type="InterPro" id="IPR029787">
    <property type="entry name" value="Nucleotide_cyclase"/>
</dbReference>
<dbReference type="CDD" id="cd01949">
    <property type="entry name" value="GGDEF"/>
    <property type="match status" value="1"/>
</dbReference>
<feature type="coiled-coil region" evidence="1">
    <location>
        <begin position="425"/>
        <end position="452"/>
    </location>
</feature>
<name>A0ABS1WEC7_9GAMM</name>
<dbReference type="Proteomes" id="UP000809910">
    <property type="component" value="Unassembled WGS sequence"/>
</dbReference>
<evidence type="ECO:0000256" key="1">
    <source>
        <dbReference type="SAM" id="Coils"/>
    </source>
</evidence>
<dbReference type="Pfam" id="PF00563">
    <property type="entry name" value="EAL"/>
    <property type="match status" value="1"/>
</dbReference>
<dbReference type="InterPro" id="IPR003660">
    <property type="entry name" value="HAMP_dom"/>
</dbReference>
<dbReference type="SMART" id="SM00304">
    <property type="entry name" value="HAMP"/>
    <property type="match status" value="1"/>
</dbReference>
<dbReference type="SUPFAM" id="SSF55073">
    <property type="entry name" value="Nucleotide cyclase"/>
    <property type="match status" value="1"/>
</dbReference>
<dbReference type="Pfam" id="PF00672">
    <property type="entry name" value="HAMP"/>
    <property type="match status" value="1"/>
</dbReference>
<reference evidence="6 7" key="1">
    <citation type="submission" date="2020-12" db="EMBL/GenBank/DDBJ databases">
        <title>WGS of Legionella: environmental sample.</title>
        <authorList>
            <person name="Cristino S."/>
            <person name="Girolamini L."/>
            <person name="Salaris S."/>
            <person name="Pascale M.R."/>
            <person name="Mazzotta M."/>
            <person name="Orsini M."/>
            <person name="Grottola A."/>
        </authorList>
    </citation>
    <scope>NUCLEOTIDE SEQUENCE [LARGE SCALE GENOMIC DNA]</scope>
    <source>
        <strain evidence="6 7">30cs62</strain>
    </source>
</reference>
<proteinExistence type="predicted"/>
<dbReference type="SMART" id="SM00267">
    <property type="entry name" value="GGDEF"/>
    <property type="match status" value="1"/>
</dbReference>
<dbReference type="SMART" id="SM00052">
    <property type="entry name" value="EAL"/>
    <property type="match status" value="1"/>
</dbReference>
<dbReference type="Pfam" id="PF00990">
    <property type="entry name" value="GGDEF"/>
    <property type="match status" value="1"/>
</dbReference>
<evidence type="ECO:0000259" key="4">
    <source>
        <dbReference type="PROSITE" id="PS50885"/>
    </source>
</evidence>
<dbReference type="InterPro" id="IPR043128">
    <property type="entry name" value="Rev_trsase/Diguanyl_cyclase"/>
</dbReference>
<evidence type="ECO:0000259" key="3">
    <source>
        <dbReference type="PROSITE" id="PS50883"/>
    </source>
</evidence>
<dbReference type="Gene3D" id="6.10.340.10">
    <property type="match status" value="1"/>
</dbReference>
<dbReference type="CDD" id="cd01948">
    <property type="entry name" value="EAL"/>
    <property type="match status" value="1"/>
</dbReference>
<keyword evidence="2" id="KW-0812">Transmembrane</keyword>
<keyword evidence="7" id="KW-1185">Reference proteome</keyword>
<dbReference type="InterPro" id="IPR050706">
    <property type="entry name" value="Cyclic-di-GMP_PDE-like"/>
</dbReference>
<dbReference type="RefSeq" id="WP_203108784.1">
    <property type="nucleotide sequence ID" value="NZ_JADOBG010000010.1"/>
</dbReference>
<feature type="transmembrane region" description="Helical" evidence="2">
    <location>
        <begin position="172"/>
        <end position="193"/>
    </location>
</feature>
<evidence type="ECO:0000256" key="2">
    <source>
        <dbReference type="SAM" id="Phobius"/>
    </source>
</evidence>
<evidence type="ECO:0000313" key="7">
    <source>
        <dbReference type="Proteomes" id="UP000809910"/>
    </source>
</evidence>
<keyword evidence="2" id="KW-0472">Membrane</keyword>
<sequence>MKIKTMLQILFLLSVLISASVVSLVIVQKNKMGRMIEKEMLTNEIIRVISQREKIMNNYINDHQGENIILWQLMYDIATKLLQSDAFETPDEQMVLENMREDNVAINKLVTEIIISEQGNQSEIKGNTSNQPLLNKFKSSLIKLRESIMADAYRLSEINRKNIQKTLAIVDWIVMCSVLTLVLLGFLVLIVLIKKIYTPLYKLNEGFKVIGEGNLDYKIDAHLNDEVGQLIKSFNEMARNLKDRTIEQEHILNKLEKSNRANLYIARHDSLTNLPNKVFTKIFLQNAIENARNKNNMVAVIDLNLDNFKRINNTIGHIKADLLIKEVGKRLQKVTRNNIDLVARFGGNEFYIIVPLINTKDAAAAATKKVQKTITKPFSIDKKEFYLTASIGISLYPFDGEDVDILLEQADFAMYQAKFAGKNNIQFALQELRDLEKKRGEMEVEMHHAIENNQFILYYQPIVNTKTQQIIGLEALIRWINDKGQMINPEEFVPIAERSDLIVTMGEWVLETASNQFKEWQKYGLQTMAINISVHQLSDRLLEQTKKIVKQLELPEGSLIFEITETVLMQQTDAMLRFNQNLTNMGVSVSIDDFGTGYSSFTYLNKFKISNLKLDVSFIKDVNDDKRKAAIVKAILQMARTLNIKTIAEGLETKAEFEFLKENNCDECQGFYFSKPLPPHEIEKLLQRNVPSTLLAHPPHSVGKLT</sequence>
<dbReference type="PANTHER" id="PTHR33121">
    <property type="entry name" value="CYCLIC DI-GMP PHOSPHODIESTERASE PDEF"/>
    <property type="match status" value="1"/>
</dbReference>
<dbReference type="Gene3D" id="3.20.20.450">
    <property type="entry name" value="EAL domain"/>
    <property type="match status" value="1"/>
</dbReference>
<accession>A0ABS1WEC7</accession>
<dbReference type="PROSITE" id="PS50887">
    <property type="entry name" value="GGDEF"/>
    <property type="match status" value="1"/>
</dbReference>
<dbReference type="InterPro" id="IPR035919">
    <property type="entry name" value="EAL_sf"/>
</dbReference>
<dbReference type="SUPFAM" id="SSF158472">
    <property type="entry name" value="HAMP domain-like"/>
    <property type="match status" value="1"/>
</dbReference>